<keyword evidence="3" id="KW-1185">Reference proteome</keyword>
<gene>
    <name evidence="2" type="ordered locus">AALP_Aa8g204200</name>
</gene>
<dbReference type="InterPro" id="IPR006525">
    <property type="entry name" value="Cystatin-related_pln"/>
</dbReference>
<proteinExistence type="predicted"/>
<name>A0A087G8A9_ARAAL</name>
<sequence length="167" mass="19134">MPSTIDETNSDPPKRQKMEETTADDSDSDESDMGTPEEIQRFYDEYDKSQGFEMDFSKFTFCFDWKQLDLEDDDWVQKNNPDQTNNRDLIAMLCNVALTKHNEEKGTNLKLGQVLNANYHLAAAVTFYISFQVIDPCDGNQTKPYRAVVGYLPGRILVKSCNPRPSE</sequence>
<dbReference type="Gene3D" id="3.10.450.10">
    <property type="match status" value="1"/>
</dbReference>
<dbReference type="AlphaFoldDB" id="A0A087G8A9"/>
<dbReference type="SUPFAM" id="SSF54403">
    <property type="entry name" value="Cystatin/monellin"/>
    <property type="match status" value="1"/>
</dbReference>
<feature type="compositionally biased region" description="Acidic residues" evidence="1">
    <location>
        <begin position="21"/>
        <end position="32"/>
    </location>
</feature>
<accession>A0A087G8A9</accession>
<dbReference type="OrthoDB" id="1104139at2759"/>
<dbReference type="Proteomes" id="UP000029120">
    <property type="component" value="Chromosome 8"/>
</dbReference>
<feature type="compositionally biased region" description="Polar residues" evidence="1">
    <location>
        <begin position="1"/>
        <end position="11"/>
    </location>
</feature>
<dbReference type="PANTHER" id="PTHR31228">
    <property type="entry name" value="CYSTATIN/MONELLIN SUPERFAMILY PROTEIN"/>
    <property type="match status" value="1"/>
</dbReference>
<dbReference type="Gramene" id="KFK26111">
    <property type="protein sequence ID" value="KFK26111"/>
    <property type="gene ID" value="AALP_AA8G204200"/>
</dbReference>
<organism evidence="2 3">
    <name type="scientific">Arabis alpina</name>
    <name type="common">Alpine rock-cress</name>
    <dbReference type="NCBI Taxonomy" id="50452"/>
    <lineage>
        <taxon>Eukaryota</taxon>
        <taxon>Viridiplantae</taxon>
        <taxon>Streptophyta</taxon>
        <taxon>Embryophyta</taxon>
        <taxon>Tracheophyta</taxon>
        <taxon>Spermatophyta</taxon>
        <taxon>Magnoliopsida</taxon>
        <taxon>eudicotyledons</taxon>
        <taxon>Gunneridae</taxon>
        <taxon>Pentapetalae</taxon>
        <taxon>rosids</taxon>
        <taxon>malvids</taxon>
        <taxon>Brassicales</taxon>
        <taxon>Brassicaceae</taxon>
        <taxon>Arabideae</taxon>
        <taxon>Arabis</taxon>
    </lineage>
</organism>
<reference evidence="3" key="1">
    <citation type="journal article" date="2015" name="Nat. Plants">
        <title>Genome expansion of Arabis alpina linked with retrotransposition and reduced symmetric DNA methylation.</title>
        <authorList>
            <person name="Willing E.M."/>
            <person name="Rawat V."/>
            <person name="Mandakova T."/>
            <person name="Maumus F."/>
            <person name="James G.V."/>
            <person name="Nordstroem K.J."/>
            <person name="Becker C."/>
            <person name="Warthmann N."/>
            <person name="Chica C."/>
            <person name="Szarzynska B."/>
            <person name="Zytnicki M."/>
            <person name="Albani M.C."/>
            <person name="Kiefer C."/>
            <person name="Bergonzi S."/>
            <person name="Castaings L."/>
            <person name="Mateos J.L."/>
            <person name="Berns M.C."/>
            <person name="Bujdoso N."/>
            <person name="Piofczyk T."/>
            <person name="de Lorenzo L."/>
            <person name="Barrero-Sicilia C."/>
            <person name="Mateos I."/>
            <person name="Piednoel M."/>
            <person name="Hagmann J."/>
            <person name="Chen-Min-Tao R."/>
            <person name="Iglesias-Fernandez R."/>
            <person name="Schuster S.C."/>
            <person name="Alonso-Blanco C."/>
            <person name="Roudier F."/>
            <person name="Carbonero P."/>
            <person name="Paz-Ares J."/>
            <person name="Davis S.J."/>
            <person name="Pecinka A."/>
            <person name="Quesneville H."/>
            <person name="Colot V."/>
            <person name="Lysak M.A."/>
            <person name="Weigel D."/>
            <person name="Coupland G."/>
            <person name="Schneeberger K."/>
        </authorList>
    </citation>
    <scope>NUCLEOTIDE SEQUENCE [LARGE SCALE GENOMIC DNA]</scope>
    <source>
        <strain evidence="3">cv. Pajares</strain>
    </source>
</reference>
<evidence type="ECO:0000313" key="3">
    <source>
        <dbReference type="Proteomes" id="UP000029120"/>
    </source>
</evidence>
<feature type="region of interest" description="Disordered" evidence="1">
    <location>
        <begin position="1"/>
        <end position="39"/>
    </location>
</feature>
<dbReference type="OMA" id="FIAMLAN"/>
<evidence type="ECO:0000256" key="1">
    <source>
        <dbReference type="SAM" id="MobiDB-lite"/>
    </source>
</evidence>
<protein>
    <recommendedName>
        <fullName evidence="4">Cystatin domain-containing protein</fullName>
    </recommendedName>
</protein>
<dbReference type="InterPro" id="IPR046350">
    <property type="entry name" value="Cystatin_sf"/>
</dbReference>
<evidence type="ECO:0008006" key="4">
    <source>
        <dbReference type="Google" id="ProtNLM"/>
    </source>
</evidence>
<dbReference type="PANTHER" id="PTHR31228:SF22">
    <property type="entry name" value="CYSTATIN_MONELLIN SUPERFAMILY PROTEIN"/>
    <property type="match status" value="1"/>
</dbReference>
<dbReference type="NCBIfam" id="TIGR01638">
    <property type="entry name" value="Atha_cystat_rel"/>
    <property type="match status" value="1"/>
</dbReference>
<dbReference type="EMBL" id="CM002876">
    <property type="protein sequence ID" value="KFK26111.1"/>
    <property type="molecule type" value="Genomic_DNA"/>
</dbReference>
<evidence type="ECO:0000313" key="2">
    <source>
        <dbReference type="EMBL" id="KFK26111.1"/>
    </source>
</evidence>